<feature type="signal peptide" evidence="1">
    <location>
        <begin position="1"/>
        <end position="22"/>
    </location>
</feature>
<dbReference type="EMBL" id="JAQQWP010000010">
    <property type="protein sequence ID" value="KAK8096592.1"/>
    <property type="molecule type" value="Genomic_DNA"/>
</dbReference>
<keyword evidence="1" id="KW-0732">Signal</keyword>
<evidence type="ECO:0000256" key="1">
    <source>
        <dbReference type="SAM" id="SignalP"/>
    </source>
</evidence>
<comment type="caution">
    <text evidence="2">The sequence shown here is derived from an EMBL/GenBank/DDBJ whole genome shotgun (WGS) entry which is preliminary data.</text>
</comment>
<proteinExistence type="predicted"/>
<gene>
    <name evidence="2" type="ORF">PG999_012536</name>
</gene>
<dbReference type="Proteomes" id="UP001392437">
    <property type="component" value="Unassembled WGS sequence"/>
</dbReference>
<keyword evidence="3" id="KW-1185">Reference proteome</keyword>
<feature type="chain" id="PRO_5043979363" evidence="1">
    <location>
        <begin position="23"/>
        <end position="504"/>
    </location>
</feature>
<sequence length="504" mass="55242">MQKSPINQLLLAWLLILGVAYADKNTICDSIIVHSQVDIDSAIGSGCSNIDGDVVLASDATGELSLDGINSIAGALRNENGSQVTAIRNQKIWQIDGQLILREMPKLETVSFRNLLAVGDWASYRTTVGQVAFENLGALSSLDLYELNILGEFHLVNLPLLKNFTQRGSEFGSRPRTIELRDIGVSNLMAMRLLNNDYRRSSQAESVTISSSSTAEHSNSSPPGGLHEIYISHNYTGRIDLDLDGDADVHITSNYVDRAAVSGARNLSIGASHAVGELVSSVANLDVQDCPAFERFRYIGNSWFDWTAPTGRLADAVASRSLVLRNLTSMYLHPDTTHRNNATDIDGAGHEVWSNGYCKYGGERDRYYQDSSTRCMGNLTSVVLEGNITNDFFEDFLFAFWSRGVAKSFFSDDAKARTDIRWHGRVTERFEITSTDPSFNCTAMDELRDVGLFPGKYSCNGKTAPMSRDAWAEAGKRSSAGGRSDEVVGSMLGLAVLLQLLLLF</sequence>
<reference evidence="2 3" key="1">
    <citation type="submission" date="2023-01" db="EMBL/GenBank/DDBJ databases">
        <title>Analysis of 21 Apiospora genomes using comparative genomics revels a genus with tremendous synthesis potential of carbohydrate active enzymes and secondary metabolites.</title>
        <authorList>
            <person name="Sorensen T."/>
        </authorList>
    </citation>
    <scope>NUCLEOTIDE SEQUENCE [LARGE SCALE GENOMIC DNA]</scope>
    <source>
        <strain evidence="2 3">CBS 117206</strain>
    </source>
</reference>
<accession>A0AAW0QF10</accession>
<name>A0AAW0QF10_9PEZI</name>
<organism evidence="2 3">
    <name type="scientific">Apiospora kogelbergensis</name>
    <dbReference type="NCBI Taxonomy" id="1337665"/>
    <lineage>
        <taxon>Eukaryota</taxon>
        <taxon>Fungi</taxon>
        <taxon>Dikarya</taxon>
        <taxon>Ascomycota</taxon>
        <taxon>Pezizomycotina</taxon>
        <taxon>Sordariomycetes</taxon>
        <taxon>Xylariomycetidae</taxon>
        <taxon>Amphisphaeriales</taxon>
        <taxon>Apiosporaceae</taxon>
        <taxon>Apiospora</taxon>
    </lineage>
</organism>
<protein>
    <submittedName>
        <fullName evidence="2">Protein ecm33</fullName>
    </submittedName>
</protein>
<evidence type="ECO:0000313" key="2">
    <source>
        <dbReference type="EMBL" id="KAK8096592.1"/>
    </source>
</evidence>
<evidence type="ECO:0000313" key="3">
    <source>
        <dbReference type="Proteomes" id="UP001392437"/>
    </source>
</evidence>
<dbReference type="AlphaFoldDB" id="A0AAW0QF10"/>